<organism evidence="5 6">
    <name type="scientific">Chondromyces crocatus</name>
    <dbReference type="NCBI Taxonomy" id="52"/>
    <lineage>
        <taxon>Bacteria</taxon>
        <taxon>Pseudomonadati</taxon>
        <taxon>Myxococcota</taxon>
        <taxon>Polyangia</taxon>
        <taxon>Polyangiales</taxon>
        <taxon>Polyangiaceae</taxon>
        <taxon>Chondromyces</taxon>
    </lineage>
</organism>
<dbReference type="PANTHER" id="PTHR43434">
    <property type="entry name" value="PHOSPHOGLYCOLATE PHOSPHATASE"/>
    <property type="match status" value="1"/>
</dbReference>
<evidence type="ECO:0000256" key="3">
    <source>
        <dbReference type="ARBA" id="ARBA00006171"/>
    </source>
</evidence>
<dbReference type="RefSeq" id="WP_082362547.1">
    <property type="nucleotide sequence ID" value="NZ_CP012159.1"/>
</dbReference>
<name>A0A0K1EEE7_CHOCO</name>
<dbReference type="InterPro" id="IPR023198">
    <property type="entry name" value="PGP-like_dom2"/>
</dbReference>
<evidence type="ECO:0000256" key="2">
    <source>
        <dbReference type="ARBA" id="ARBA00004818"/>
    </source>
</evidence>
<evidence type="ECO:0000256" key="4">
    <source>
        <dbReference type="ARBA" id="ARBA00013078"/>
    </source>
</evidence>
<dbReference type="Gene3D" id="3.40.50.1000">
    <property type="entry name" value="HAD superfamily/HAD-like"/>
    <property type="match status" value="1"/>
</dbReference>
<dbReference type="EC" id="3.1.3.18" evidence="4"/>
<dbReference type="OrthoDB" id="9781769at2"/>
<proteinExistence type="inferred from homology"/>
<dbReference type="Proteomes" id="UP000067626">
    <property type="component" value="Chromosome"/>
</dbReference>
<accession>A0A0K1EEE7</accession>
<dbReference type="GO" id="GO:0008967">
    <property type="term" value="F:phosphoglycolate phosphatase activity"/>
    <property type="evidence" value="ECO:0007669"/>
    <property type="project" value="UniProtKB-EC"/>
</dbReference>
<dbReference type="InterPro" id="IPR036412">
    <property type="entry name" value="HAD-like_sf"/>
</dbReference>
<evidence type="ECO:0000313" key="5">
    <source>
        <dbReference type="EMBL" id="AKT39241.1"/>
    </source>
</evidence>
<dbReference type="AlphaFoldDB" id="A0A0K1EEE7"/>
<protein>
    <recommendedName>
        <fullName evidence="4">phosphoglycolate phosphatase</fullName>
        <ecNumber evidence="4">3.1.3.18</ecNumber>
    </recommendedName>
</protein>
<reference evidence="5 6" key="1">
    <citation type="submission" date="2015-07" db="EMBL/GenBank/DDBJ databases">
        <title>Genome analysis of myxobacterium Chondromyces crocatus Cm c5 reveals a high potential for natural compound synthesis and the genetic basis for the loss of fruiting body formation.</title>
        <authorList>
            <person name="Zaburannyi N."/>
            <person name="Bunk B."/>
            <person name="Maier J."/>
            <person name="Overmann J."/>
            <person name="Mueller R."/>
        </authorList>
    </citation>
    <scope>NUCLEOTIDE SEQUENCE [LARGE SCALE GENOMIC DNA]</scope>
    <source>
        <strain evidence="5 6">Cm c5</strain>
    </source>
</reference>
<dbReference type="SUPFAM" id="SSF56784">
    <property type="entry name" value="HAD-like"/>
    <property type="match status" value="1"/>
</dbReference>
<dbReference type="Gene3D" id="1.10.150.240">
    <property type="entry name" value="Putative phosphatase, domain 2"/>
    <property type="match status" value="1"/>
</dbReference>
<gene>
    <name evidence="5" type="primary">dehII</name>
    <name evidence="5" type="ORF">CMC5_033890</name>
</gene>
<evidence type="ECO:0000256" key="1">
    <source>
        <dbReference type="ARBA" id="ARBA00000830"/>
    </source>
</evidence>
<dbReference type="GO" id="GO:0005829">
    <property type="term" value="C:cytosol"/>
    <property type="evidence" value="ECO:0007669"/>
    <property type="project" value="TreeGrafter"/>
</dbReference>
<dbReference type="Pfam" id="PF00702">
    <property type="entry name" value="Hydrolase"/>
    <property type="match status" value="1"/>
</dbReference>
<dbReference type="KEGG" id="ccro:CMC5_033890"/>
<evidence type="ECO:0000313" key="6">
    <source>
        <dbReference type="Proteomes" id="UP000067626"/>
    </source>
</evidence>
<comment type="pathway">
    <text evidence="2">Organic acid metabolism; glycolate biosynthesis; glycolate from 2-phosphoglycolate: step 1/1.</text>
</comment>
<comment type="similarity">
    <text evidence="3">Belongs to the HAD-like hydrolase superfamily. CbbY/CbbZ/Gph/YieH family.</text>
</comment>
<dbReference type="InterPro" id="IPR023214">
    <property type="entry name" value="HAD_sf"/>
</dbReference>
<sequence>MQPTVLLFDIDGTLISSGGAGRRSFEQAVFRVIDRRDVCDFSFAGMTDRAIARTALLNAGHEPSDEVIDRLVSTYITLLAEELPYSDCRVHPGIAEALEATANRPGVAIGLGTGNVLPGARLKLGRVGLFHRFSFGGYGCDHEVRHELLRIGASRGAAALGAPVDACRVVVIGDTPKDVAAAQAIGADCIAVATGQYGLDALVACNPTQAFQDLTADKALGALLG</sequence>
<dbReference type="EMBL" id="CP012159">
    <property type="protein sequence ID" value="AKT39241.1"/>
    <property type="molecule type" value="Genomic_DNA"/>
</dbReference>
<dbReference type="InterPro" id="IPR050155">
    <property type="entry name" value="HAD-like_hydrolase_sf"/>
</dbReference>
<dbReference type="PANTHER" id="PTHR43434:SF1">
    <property type="entry name" value="PHOSPHOGLYCOLATE PHOSPHATASE"/>
    <property type="match status" value="1"/>
</dbReference>
<dbReference type="STRING" id="52.CMC5_033890"/>
<comment type="catalytic activity">
    <reaction evidence="1">
        <text>2-phosphoglycolate + H2O = glycolate + phosphate</text>
        <dbReference type="Rhea" id="RHEA:14369"/>
        <dbReference type="ChEBI" id="CHEBI:15377"/>
        <dbReference type="ChEBI" id="CHEBI:29805"/>
        <dbReference type="ChEBI" id="CHEBI:43474"/>
        <dbReference type="ChEBI" id="CHEBI:58033"/>
        <dbReference type="EC" id="3.1.3.18"/>
    </reaction>
</comment>
<keyword evidence="6" id="KW-1185">Reference proteome</keyword>
<dbReference type="GO" id="GO:0006281">
    <property type="term" value="P:DNA repair"/>
    <property type="evidence" value="ECO:0007669"/>
    <property type="project" value="TreeGrafter"/>
</dbReference>